<proteinExistence type="predicted"/>
<evidence type="ECO:0000256" key="1">
    <source>
        <dbReference type="SAM" id="MobiDB-lite"/>
    </source>
</evidence>
<accession>A0A4Y2LC91</accession>
<sequence length="147" mass="17442">MVENRGAFNCRNLHFTVKIWSREHLGYQQESDEEENDLSSPRFTERSLNENSDTSLSEALMRIREVSPTDVMTRRLFGANRKIWFESSNVCFLSAHHLEVPRLKRKQQNTNKFQSCTVRNLDEWCNFKQVSLIMRMVTELQHLSSRM</sequence>
<evidence type="ECO:0000313" key="2">
    <source>
        <dbReference type="EMBL" id="GBN11216.1"/>
    </source>
</evidence>
<evidence type="ECO:0000313" key="3">
    <source>
        <dbReference type="Proteomes" id="UP000499080"/>
    </source>
</evidence>
<dbReference type="EMBL" id="BGPR01005551">
    <property type="protein sequence ID" value="GBN11216.1"/>
    <property type="molecule type" value="Genomic_DNA"/>
</dbReference>
<organism evidence="2 3">
    <name type="scientific">Araneus ventricosus</name>
    <name type="common">Orbweaver spider</name>
    <name type="synonym">Epeira ventricosa</name>
    <dbReference type="NCBI Taxonomy" id="182803"/>
    <lineage>
        <taxon>Eukaryota</taxon>
        <taxon>Metazoa</taxon>
        <taxon>Ecdysozoa</taxon>
        <taxon>Arthropoda</taxon>
        <taxon>Chelicerata</taxon>
        <taxon>Arachnida</taxon>
        <taxon>Araneae</taxon>
        <taxon>Araneomorphae</taxon>
        <taxon>Entelegynae</taxon>
        <taxon>Araneoidea</taxon>
        <taxon>Araneidae</taxon>
        <taxon>Araneus</taxon>
    </lineage>
</organism>
<protein>
    <submittedName>
        <fullName evidence="2">Uncharacterized protein</fullName>
    </submittedName>
</protein>
<dbReference type="AlphaFoldDB" id="A0A4Y2LC91"/>
<comment type="caution">
    <text evidence="2">The sequence shown here is derived from an EMBL/GenBank/DDBJ whole genome shotgun (WGS) entry which is preliminary data.</text>
</comment>
<feature type="region of interest" description="Disordered" evidence="1">
    <location>
        <begin position="28"/>
        <end position="54"/>
    </location>
</feature>
<keyword evidence="3" id="KW-1185">Reference proteome</keyword>
<gene>
    <name evidence="2" type="ORF">AVEN_36633_1</name>
</gene>
<dbReference type="Proteomes" id="UP000499080">
    <property type="component" value="Unassembled WGS sequence"/>
</dbReference>
<name>A0A4Y2LC91_ARAVE</name>
<reference evidence="2 3" key="1">
    <citation type="journal article" date="2019" name="Sci. Rep.">
        <title>Orb-weaving spider Araneus ventricosus genome elucidates the spidroin gene catalogue.</title>
        <authorList>
            <person name="Kono N."/>
            <person name="Nakamura H."/>
            <person name="Ohtoshi R."/>
            <person name="Moran D.A.P."/>
            <person name="Shinohara A."/>
            <person name="Yoshida Y."/>
            <person name="Fujiwara M."/>
            <person name="Mori M."/>
            <person name="Tomita M."/>
            <person name="Arakawa K."/>
        </authorList>
    </citation>
    <scope>NUCLEOTIDE SEQUENCE [LARGE SCALE GENOMIC DNA]</scope>
</reference>